<dbReference type="EMBL" id="NBII01000002">
    <property type="protein sequence ID" value="PAV22088.1"/>
    <property type="molecule type" value="Genomic_DNA"/>
</dbReference>
<dbReference type="InterPro" id="IPR050453">
    <property type="entry name" value="LIM_Homeobox_TF"/>
</dbReference>
<dbReference type="Gene3D" id="1.10.10.60">
    <property type="entry name" value="Homeodomain-like"/>
    <property type="match status" value="1"/>
</dbReference>
<keyword evidence="4 5" id="KW-0539">Nucleus</keyword>
<evidence type="ECO:0000256" key="1">
    <source>
        <dbReference type="ARBA" id="ARBA00004123"/>
    </source>
</evidence>
<evidence type="ECO:0000259" key="8">
    <source>
        <dbReference type="PROSITE" id="PS50071"/>
    </source>
</evidence>
<dbReference type="Proteomes" id="UP000217199">
    <property type="component" value="Unassembled WGS sequence"/>
</dbReference>
<evidence type="ECO:0000256" key="3">
    <source>
        <dbReference type="ARBA" id="ARBA00023155"/>
    </source>
</evidence>
<dbReference type="OrthoDB" id="6159439at2759"/>
<evidence type="ECO:0000256" key="7">
    <source>
        <dbReference type="SAM" id="MobiDB-lite"/>
    </source>
</evidence>
<dbReference type="CDD" id="cd00086">
    <property type="entry name" value="homeodomain"/>
    <property type="match status" value="1"/>
</dbReference>
<proteinExistence type="predicted"/>
<dbReference type="AlphaFoldDB" id="A0A286UR60"/>
<dbReference type="SUPFAM" id="SSF46689">
    <property type="entry name" value="Homeodomain-like"/>
    <property type="match status" value="1"/>
</dbReference>
<feature type="region of interest" description="Disordered" evidence="7">
    <location>
        <begin position="181"/>
        <end position="206"/>
    </location>
</feature>
<feature type="domain" description="Homeobox" evidence="8">
    <location>
        <begin position="72"/>
        <end position="132"/>
    </location>
</feature>
<dbReference type="GO" id="GO:0000981">
    <property type="term" value="F:DNA-binding transcription factor activity, RNA polymerase II-specific"/>
    <property type="evidence" value="ECO:0007669"/>
    <property type="project" value="TreeGrafter"/>
</dbReference>
<evidence type="ECO:0000256" key="5">
    <source>
        <dbReference type="PROSITE-ProRule" id="PRU00108"/>
    </source>
</evidence>
<sequence length="332" mass="37459">MLPPKRCTRSTRSSSKAKAKEELVNTVEGISKDAAETSPKEDPKSKTSETGVKSKHLSTEWDDDQTLKVKGNSIKRVRRSLTNDQRKALEYLAEKTINPTIEERRELAKRLGLQLRVVSSWFQNRRRPSAKISDTNPSSAILLKDRHDNVLNDILNLDTPAYINHSEALIKFPSFSPANIPSSNQSRPSSWDLPSTPTPLQRAHSPFSYSSSSELIESPVLAKKRLSLEWACENDTRKKKRIRTGLELGLLGQSLKPRTSRRIRPRTDSRPLYPSPLVRYNLPSVTAKISQVLSLMGPEAKYLDENDIEAAIILIQMRGQKSIRRLTGRKSV</sequence>
<gene>
    <name evidence="9" type="ORF">PNOK_0204500</name>
</gene>
<evidence type="ECO:0000256" key="2">
    <source>
        <dbReference type="ARBA" id="ARBA00023125"/>
    </source>
</evidence>
<feature type="DNA-binding region" description="Homeobox" evidence="5">
    <location>
        <begin position="74"/>
        <end position="133"/>
    </location>
</feature>
<accession>A0A286UR60</accession>
<dbReference type="GO" id="GO:0005634">
    <property type="term" value="C:nucleus"/>
    <property type="evidence" value="ECO:0007669"/>
    <property type="project" value="UniProtKB-SubCell"/>
</dbReference>
<dbReference type="Pfam" id="PF00046">
    <property type="entry name" value="Homeodomain"/>
    <property type="match status" value="1"/>
</dbReference>
<feature type="compositionally biased region" description="Basic and acidic residues" evidence="7">
    <location>
        <begin position="30"/>
        <end position="47"/>
    </location>
</feature>
<keyword evidence="3 5" id="KW-0371">Homeobox</keyword>
<evidence type="ECO:0000256" key="6">
    <source>
        <dbReference type="RuleBase" id="RU000682"/>
    </source>
</evidence>
<name>A0A286UR60_9AGAM</name>
<dbReference type="STRING" id="2282107.A0A286UR60"/>
<feature type="region of interest" description="Disordered" evidence="7">
    <location>
        <begin position="1"/>
        <end position="59"/>
    </location>
</feature>
<feature type="compositionally biased region" description="Polar residues" evidence="7">
    <location>
        <begin position="181"/>
        <end position="199"/>
    </location>
</feature>
<organism evidence="9 10">
    <name type="scientific">Pyrrhoderma noxium</name>
    <dbReference type="NCBI Taxonomy" id="2282107"/>
    <lineage>
        <taxon>Eukaryota</taxon>
        <taxon>Fungi</taxon>
        <taxon>Dikarya</taxon>
        <taxon>Basidiomycota</taxon>
        <taxon>Agaricomycotina</taxon>
        <taxon>Agaricomycetes</taxon>
        <taxon>Hymenochaetales</taxon>
        <taxon>Hymenochaetaceae</taxon>
        <taxon>Pyrrhoderma</taxon>
    </lineage>
</organism>
<reference evidence="9 10" key="1">
    <citation type="journal article" date="2017" name="Mol. Ecol.">
        <title>Comparative and population genomic landscape of Phellinus noxius: A hypervariable fungus causing root rot in trees.</title>
        <authorList>
            <person name="Chung C.L."/>
            <person name="Lee T.J."/>
            <person name="Akiba M."/>
            <person name="Lee H.H."/>
            <person name="Kuo T.H."/>
            <person name="Liu D."/>
            <person name="Ke H.M."/>
            <person name="Yokoi T."/>
            <person name="Roa M.B."/>
            <person name="Lu M.J."/>
            <person name="Chang Y.Y."/>
            <person name="Ann P.J."/>
            <person name="Tsai J.N."/>
            <person name="Chen C.Y."/>
            <person name="Tzean S.S."/>
            <person name="Ota Y."/>
            <person name="Hattori T."/>
            <person name="Sahashi N."/>
            <person name="Liou R.F."/>
            <person name="Kikuchi T."/>
            <person name="Tsai I.J."/>
        </authorList>
    </citation>
    <scope>NUCLEOTIDE SEQUENCE [LARGE SCALE GENOMIC DNA]</scope>
    <source>
        <strain evidence="9 10">FFPRI411160</strain>
    </source>
</reference>
<dbReference type="GO" id="GO:0000977">
    <property type="term" value="F:RNA polymerase II transcription regulatory region sequence-specific DNA binding"/>
    <property type="evidence" value="ECO:0007669"/>
    <property type="project" value="TreeGrafter"/>
</dbReference>
<comment type="caution">
    <text evidence="9">The sequence shown here is derived from an EMBL/GenBank/DDBJ whole genome shotgun (WGS) entry which is preliminary data.</text>
</comment>
<keyword evidence="2 5" id="KW-0238">DNA-binding</keyword>
<keyword evidence="10" id="KW-1185">Reference proteome</keyword>
<dbReference type="PANTHER" id="PTHR24208">
    <property type="entry name" value="LIM/HOMEOBOX PROTEIN LHX"/>
    <property type="match status" value="1"/>
</dbReference>
<comment type="subcellular location">
    <subcellularLocation>
        <location evidence="1 5 6">Nucleus</location>
    </subcellularLocation>
</comment>
<dbReference type="PANTHER" id="PTHR24208:SF166">
    <property type="entry name" value="LIM HOMEOBOX TRANSCRIPTION FACTOR 1 ALPHA, ISOFORM B"/>
    <property type="match status" value="1"/>
</dbReference>
<evidence type="ECO:0000256" key="4">
    <source>
        <dbReference type="ARBA" id="ARBA00023242"/>
    </source>
</evidence>
<dbReference type="InParanoid" id="A0A286UR60"/>
<dbReference type="PROSITE" id="PS50071">
    <property type="entry name" value="HOMEOBOX_2"/>
    <property type="match status" value="1"/>
</dbReference>
<dbReference type="SMART" id="SM00389">
    <property type="entry name" value="HOX"/>
    <property type="match status" value="1"/>
</dbReference>
<dbReference type="InterPro" id="IPR001356">
    <property type="entry name" value="HD"/>
</dbReference>
<evidence type="ECO:0000313" key="9">
    <source>
        <dbReference type="EMBL" id="PAV22088.1"/>
    </source>
</evidence>
<evidence type="ECO:0000313" key="10">
    <source>
        <dbReference type="Proteomes" id="UP000217199"/>
    </source>
</evidence>
<dbReference type="InterPro" id="IPR009057">
    <property type="entry name" value="Homeodomain-like_sf"/>
</dbReference>
<protein>
    <submittedName>
        <fullName evidence="9">LIM homeobox Lhx5</fullName>
    </submittedName>
</protein>